<sequence>MSATAEKSDPKLWDKVKKQVTKSDKGGKPGQWSARKAQMATTEYKKEGGGYEGSKKGNHLKQWTKEEWGTKSGEESGKTGERYLPKKARDGLSKEEYDRTTEKKQADTRKGKQHSAQPKDVARKTAAKRDTGRSHAGKGDLDGLTRDELMKRAAERNVSGRSRMRKAELVKALSAKTH</sequence>
<gene>
    <name evidence="2" type="ORF">NFI88_05705</name>
</gene>
<organism evidence="2 3">
    <name type="scientific">Rhizosaccharibacter radicis</name>
    <dbReference type="NCBI Taxonomy" id="2782605"/>
    <lineage>
        <taxon>Bacteria</taxon>
        <taxon>Pseudomonadati</taxon>
        <taxon>Pseudomonadota</taxon>
        <taxon>Alphaproteobacteria</taxon>
        <taxon>Acetobacterales</taxon>
        <taxon>Acetobacteraceae</taxon>
        <taxon>Rhizosaccharibacter</taxon>
    </lineage>
</organism>
<feature type="compositionally biased region" description="Basic and acidic residues" evidence="1">
    <location>
        <begin position="63"/>
        <end position="110"/>
    </location>
</feature>
<dbReference type="EMBL" id="JAMZEJ010000003">
    <property type="protein sequence ID" value="MCQ8240338.1"/>
    <property type="molecule type" value="Genomic_DNA"/>
</dbReference>
<accession>A0ABT1VVG6</accession>
<feature type="compositionally biased region" description="Basic and acidic residues" evidence="1">
    <location>
        <begin position="120"/>
        <end position="155"/>
    </location>
</feature>
<feature type="region of interest" description="Disordered" evidence="1">
    <location>
        <begin position="1"/>
        <end position="178"/>
    </location>
</feature>
<keyword evidence="3" id="KW-1185">Reference proteome</keyword>
<evidence type="ECO:0000313" key="3">
    <source>
        <dbReference type="Proteomes" id="UP001524547"/>
    </source>
</evidence>
<reference evidence="2 3" key="1">
    <citation type="submission" date="2022-06" db="EMBL/GenBank/DDBJ databases">
        <title>Rhizosaccharibacter gen. nov. sp. nov. KSS12, endophytic bacteria isolated from sugarcane.</title>
        <authorList>
            <person name="Pitiwittayakul N."/>
        </authorList>
    </citation>
    <scope>NUCLEOTIDE SEQUENCE [LARGE SCALE GENOMIC DNA]</scope>
    <source>
        <strain evidence="2 3">KSS12</strain>
    </source>
</reference>
<feature type="compositionally biased region" description="Basic and acidic residues" evidence="1">
    <location>
        <begin position="43"/>
        <end position="55"/>
    </location>
</feature>
<name>A0ABT1VVG6_9PROT</name>
<comment type="caution">
    <text evidence="2">The sequence shown here is derived from an EMBL/GenBank/DDBJ whole genome shotgun (WGS) entry which is preliminary data.</text>
</comment>
<dbReference type="Proteomes" id="UP001524547">
    <property type="component" value="Unassembled WGS sequence"/>
</dbReference>
<proteinExistence type="predicted"/>
<evidence type="ECO:0000313" key="2">
    <source>
        <dbReference type="EMBL" id="MCQ8240338.1"/>
    </source>
</evidence>
<feature type="compositionally biased region" description="Basic and acidic residues" evidence="1">
    <location>
        <begin position="1"/>
        <end position="27"/>
    </location>
</feature>
<protein>
    <recommendedName>
        <fullName evidence="4">DUF5872 domain-containing protein</fullName>
    </recommendedName>
</protein>
<evidence type="ECO:0000256" key="1">
    <source>
        <dbReference type="SAM" id="MobiDB-lite"/>
    </source>
</evidence>
<dbReference type="RefSeq" id="WP_422919068.1">
    <property type="nucleotide sequence ID" value="NZ_JAMZEJ010000003.1"/>
</dbReference>
<evidence type="ECO:0008006" key="4">
    <source>
        <dbReference type="Google" id="ProtNLM"/>
    </source>
</evidence>